<feature type="transmembrane region" description="Helical" evidence="8">
    <location>
        <begin position="113"/>
        <end position="145"/>
    </location>
</feature>
<keyword evidence="5 8" id="KW-1133">Transmembrane helix</keyword>
<evidence type="ECO:0000256" key="3">
    <source>
        <dbReference type="ARBA" id="ARBA00022679"/>
    </source>
</evidence>
<feature type="transmembrane region" description="Helical" evidence="8">
    <location>
        <begin position="17"/>
        <end position="37"/>
    </location>
</feature>
<evidence type="ECO:0008006" key="11">
    <source>
        <dbReference type="Google" id="ProtNLM"/>
    </source>
</evidence>
<feature type="transmembrane region" description="Helical" evidence="8">
    <location>
        <begin position="256"/>
        <end position="279"/>
    </location>
</feature>
<reference evidence="9 10" key="1">
    <citation type="submission" date="2018-11" db="EMBL/GenBank/DDBJ databases">
        <title>Complete genome sequence of Nocardioides baekrokdamisoli strain KCTC 39748.</title>
        <authorList>
            <person name="Kang S.W."/>
            <person name="Lee K.C."/>
            <person name="Kim K.K."/>
            <person name="Kim J.S."/>
            <person name="Kim D.S."/>
            <person name="Ko S.H."/>
            <person name="Yang S.H."/>
            <person name="Shin Y.K."/>
            <person name="Lee J.S."/>
        </authorList>
    </citation>
    <scope>NUCLEOTIDE SEQUENCE [LARGE SCALE GENOMIC DNA]</scope>
    <source>
        <strain evidence="9 10">KCTC 39748</strain>
    </source>
</reference>
<keyword evidence="10" id="KW-1185">Reference proteome</keyword>
<keyword evidence="3" id="KW-0808">Transferase</keyword>
<comment type="subcellular location">
    <subcellularLocation>
        <location evidence="1">Cell membrane</location>
        <topology evidence="1">Multi-pass membrane protein</topology>
    </subcellularLocation>
</comment>
<gene>
    <name evidence="9" type="ORF">Back2_08290</name>
</gene>
<feature type="transmembrane region" description="Helical" evidence="8">
    <location>
        <begin position="151"/>
        <end position="173"/>
    </location>
</feature>
<evidence type="ECO:0000313" key="10">
    <source>
        <dbReference type="Proteomes" id="UP000271573"/>
    </source>
</evidence>
<accession>A0A3G9IDU9</accession>
<protein>
    <recommendedName>
        <fullName evidence="11">DUF2029 domain-containing protein</fullName>
    </recommendedName>
</protein>
<proteinExistence type="inferred from homology"/>
<dbReference type="GO" id="GO:0005886">
    <property type="term" value="C:plasma membrane"/>
    <property type="evidence" value="ECO:0007669"/>
    <property type="project" value="UniProtKB-SubCell"/>
</dbReference>
<feature type="transmembrane region" description="Helical" evidence="8">
    <location>
        <begin position="286"/>
        <end position="304"/>
    </location>
</feature>
<dbReference type="EMBL" id="AP019307">
    <property type="protein sequence ID" value="BBH16542.1"/>
    <property type="molecule type" value="Genomic_DNA"/>
</dbReference>
<evidence type="ECO:0000256" key="2">
    <source>
        <dbReference type="ARBA" id="ARBA00022475"/>
    </source>
</evidence>
<sequence>MGTEAEAASLSRGPRTYLWWVLSRLAMLVLLGLNTGVETDVNYYRLSLGSGHGMAHTLVEYPVAAYGLIDAVWSWLPSTNAFLLGWLVLMLVIDLAFFVLLARSPGHPRAVRFWILAGPALGPIIYFRFDLVPAVLVGLACLYAARRPQVAGAAVAIAALIKYWPAVVVPGLVRQARERSRLLIAAVGTAVVGALCALAVAGWHRQFTPLIWQKQRGLEYEAVWATPAMILRWFRPHDYTIGLSAYESVDVTGPGVSTLITLTTVTEIVVAVLIGYAWWRRRRDATPANGMWLVLATTSGFIISDKVFSTQYLLWLLPVAAVALLFDTSRTFRRWAALLLATSVLTQLRYPFLQEASAGMVLPTVVVTVRNGLMIGLFALALREALRTPVGD</sequence>
<dbReference type="KEGG" id="nbe:Back2_08290"/>
<organism evidence="9 10">
    <name type="scientific">Nocardioides baekrokdamisoli</name>
    <dbReference type="NCBI Taxonomy" id="1804624"/>
    <lineage>
        <taxon>Bacteria</taxon>
        <taxon>Bacillati</taxon>
        <taxon>Actinomycetota</taxon>
        <taxon>Actinomycetes</taxon>
        <taxon>Propionibacteriales</taxon>
        <taxon>Nocardioidaceae</taxon>
        <taxon>Nocardioides</taxon>
    </lineage>
</organism>
<evidence type="ECO:0000256" key="6">
    <source>
        <dbReference type="ARBA" id="ARBA00023136"/>
    </source>
</evidence>
<feature type="transmembrane region" description="Helical" evidence="8">
    <location>
        <begin position="82"/>
        <end position="101"/>
    </location>
</feature>
<dbReference type="OrthoDB" id="581198at2"/>
<dbReference type="GO" id="GO:0016758">
    <property type="term" value="F:hexosyltransferase activity"/>
    <property type="evidence" value="ECO:0007669"/>
    <property type="project" value="InterPro"/>
</dbReference>
<dbReference type="InterPro" id="IPR018584">
    <property type="entry name" value="GT87"/>
</dbReference>
<keyword evidence="6 8" id="KW-0472">Membrane</keyword>
<name>A0A3G9IDU9_9ACTN</name>
<dbReference type="RefSeq" id="WP_125567007.1">
    <property type="nucleotide sequence ID" value="NZ_AP019307.1"/>
</dbReference>
<evidence type="ECO:0000256" key="1">
    <source>
        <dbReference type="ARBA" id="ARBA00004651"/>
    </source>
</evidence>
<evidence type="ECO:0000256" key="8">
    <source>
        <dbReference type="SAM" id="Phobius"/>
    </source>
</evidence>
<evidence type="ECO:0000313" key="9">
    <source>
        <dbReference type="EMBL" id="BBH16542.1"/>
    </source>
</evidence>
<keyword evidence="4 8" id="KW-0812">Transmembrane</keyword>
<dbReference type="Proteomes" id="UP000271573">
    <property type="component" value="Chromosome"/>
</dbReference>
<evidence type="ECO:0000256" key="7">
    <source>
        <dbReference type="ARBA" id="ARBA00024033"/>
    </source>
</evidence>
<comment type="similarity">
    <text evidence="7">Belongs to the glycosyltransferase 87 family.</text>
</comment>
<feature type="transmembrane region" description="Helical" evidence="8">
    <location>
        <begin position="310"/>
        <end position="328"/>
    </location>
</feature>
<feature type="transmembrane region" description="Helical" evidence="8">
    <location>
        <begin position="182"/>
        <end position="203"/>
    </location>
</feature>
<evidence type="ECO:0000256" key="4">
    <source>
        <dbReference type="ARBA" id="ARBA00022692"/>
    </source>
</evidence>
<dbReference type="Pfam" id="PF09594">
    <property type="entry name" value="GT87"/>
    <property type="match status" value="1"/>
</dbReference>
<dbReference type="AlphaFoldDB" id="A0A3G9IDU9"/>
<evidence type="ECO:0000256" key="5">
    <source>
        <dbReference type="ARBA" id="ARBA00022989"/>
    </source>
</evidence>
<keyword evidence="2" id="KW-1003">Cell membrane</keyword>